<dbReference type="REBASE" id="773412">
    <property type="entry name" value="Mre18860ORF5520P"/>
</dbReference>
<dbReference type="GeneID" id="85732594"/>
<gene>
    <name evidence="7" type="ORF">R6Y96_05515</name>
</gene>
<dbReference type="RefSeq" id="WP_318620197.1">
    <property type="nucleotide sequence ID" value="NZ_CP137642.1"/>
</dbReference>
<feature type="domain" description="Helicase C-terminal" evidence="6">
    <location>
        <begin position="460"/>
        <end position="618"/>
    </location>
</feature>
<keyword evidence="8" id="KW-1185">Reference proteome</keyword>
<dbReference type="InterPro" id="IPR014001">
    <property type="entry name" value="Helicase_ATP-bd"/>
</dbReference>
<dbReference type="PANTHER" id="PTHR45766:SF6">
    <property type="entry name" value="SWI_SNF-RELATED MATRIX-ASSOCIATED ACTIN-DEPENDENT REGULATOR OF CHROMATIN SUBFAMILY A-LIKE PROTEIN 1"/>
    <property type="match status" value="1"/>
</dbReference>
<keyword evidence="1" id="KW-0547">Nucleotide-binding</keyword>
<dbReference type="GO" id="GO:0140097">
    <property type="term" value="F:catalytic activity, acting on DNA"/>
    <property type="evidence" value="ECO:0007669"/>
    <property type="project" value="UniProtKB-ARBA"/>
</dbReference>
<dbReference type="InterPro" id="IPR001650">
    <property type="entry name" value="Helicase_C-like"/>
</dbReference>
<reference evidence="7 8" key="1">
    <citation type="submission" date="2023-10" db="EMBL/GenBank/DDBJ databases">
        <title>The complete genome sequence of Methanoculleus receptaculi DSM 18860.</title>
        <authorList>
            <person name="Lai S.-J."/>
            <person name="You Y.-T."/>
            <person name="Chen S.-C."/>
        </authorList>
    </citation>
    <scope>NUCLEOTIDE SEQUENCE [LARGE SCALE GENOMIC DNA]</scope>
    <source>
        <strain evidence="7 8">DSM 18860</strain>
    </source>
</reference>
<dbReference type="EMBL" id="CP137642">
    <property type="protein sequence ID" value="WOX56784.1"/>
    <property type="molecule type" value="Genomic_DNA"/>
</dbReference>
<dbReference type="Gene3D" id="3.40.50.300">
    <property type="entry name" value="P-loop containing nucleotide triphosphate hydrolases"/>
    <property type="match status" value="1"/>
</dbReference>
<dbReference type="PROSITE" id="PS51194">
    <property type="entry name" value="HELICASE_CTER"/>
    <property type="match status" value="1"/>
</dbReference>
<keyword evidence="3 7" id="KW-0347">Helicase</keyword>
<evidence type="ECO:0000256" key="4">
    <source>
        <dbReference type="ARBA" id="ARBA00022840"/>
    </source>
</evidence>
<accession>A0AAX4FS72</accession>
<feature type="domain" description="Helicase ATP-binding" evidence="5">
    <location>
        <begin position="104"/>
        <end position="288"/>
    </location>
</feature>
<dbReference type="AlphaFoldDB" id="A0AAX4FS72"/>
<dbReference type="InterPro" id="IPR049730">
    <property type="entry name" value="SNF2/RAD54-like_C"/>
</dbReference>
<dbReference type="Proteomes" id="UP001305652">
    <property type="component" value="Chromosome"/>
</dbReference>
<dbReference type="CDD" id="cd18011">
    <property type="entry name" value="DEXDc_RapA"/>
    <property type="match status" value="1"/>
</dbReference>
<evidence type="ECO:0000259" key="5">
    <source>
        <dbReference type="PROSITE" id="PS51192"/>
    </source>
</evidence>
<evidence type="ECO:0000313" key="8">
    <source>
        <dbReference type="Proteomes" id="UP001305652"/>
    </source>
</evidence>
<dbReference type="GO" id="GO:0004386">
    <property type="term" value="F:helicase activity"/>
    <property type="evidence" value="ECO:0007669"/>
    <property type="project" value="UniProtKB-KW"/>
</dbReference>
<dbReference type="CDD" id="cd18793">
    <property type="entry name" value="SF2_C_SNF"/>
    <property type="match status" value="1"/>
</dbReference>
<keyword evidence="4" id="KW-0067">ATP-binding</keyword>
<dbReference type="SUPFAM" id="SSF52540">
    <property type="entry name" value="P-loop containing nucleoside triphosphate hydrolases"/>
    <property type="match status" value="2"/>
</dbReference>
<dbReference type="Gene3D" id="3.40.50.10810">
    <property type="entry name" value="Tandem AAA-ATPase domain"/>
    <property type="match status" value="1"/>
</dbReference>
<dbReference type="SMART" id="SM00490">
    <property type="entry name" value="HELICc"/>
    <property type="match status" value="1"/>
</dbReference>
<dbReference type="GO" id="GO:0016787">
    <property type="term" value="F:hydrolase activity"/>
    <property type="evidence" value="ECO:0007669"/>
    <property type="project" value="UniProtKB-KW"/>
</dbReference>
<dbReference type="GO" id="GO:0005524">
    <property type="term" value="F:ATP binding"/>
    <property type="evidence" value="ECO:0007669"/>
    <property type="project" value="UniProtKB-KW"/>
</dbReference>
<dbReference type="InterPro" id="IPR038718">
    <property type="entry name" value="SNF2-like_sf"/>
</dbReference>
<dbReference type="PANTHER" id="PTHR45766">
    <property type="entry name" value="DNA ANNEALING HELICASE AND ENDONUCLEASE ZRANB3 FAMILY MEMBER"/>
    <property type="match status" value="1"/>
</dbReference>
<dbReference type="Pfam" id="PF00271">
    <property type="entry name" value="Helicase_C"/>
    <property type="match status" value="1"/>
</dbReference>
<dbReference type="SMART" id="SM00487">
    <property type="entry name" value="DEXDc"/>
    <property type="match status" value="1"/>
</dbReference>
<evidence type="ECO:0000256" key="2">
    <source>
        <dbReference type="ARBA" id="ARBA00022801"/>
    </source>
</evidence>
<evidence type="ECO:0000259" key="6">
    <source>
        <dbReference type="PROSITE" id="PS51194"/>
    </source>
</evidence>
<sequence length="869" mass="99463">MELEQQPGDWVWHPDLAEPVQIITIQHLWGKKSYRVWVPGRNRILLADEDALTPLNRSKPLNRNEIIYRAAAAKIIEIYSRERLLAPLNSRVVPLPHQIYALSRACARDPVRCLFADEVGLGKTIEAGLVVKELKLRRKASRILVVAPRGLVNQWVSEMWTHFQEEFVPIIPGTTGNQVPGGRKIWTLFDQIVVPLDAIKPMKRRRGWTPKEIHDHNQQRFHDLVNAGWDLIIIDEAHKLAGTTSQVARFKLGRALADHTHHLLLLSATPHQGKTDAFLRLMSLIDKTRFREDSPIDRDAITSSIVRTEKRNAIDAEGKPLFRPRNTRIIRVEWKEEHRLQAELYEQVTEYVRTGYNRALKEKRNYIGFLMVLMQRLVSSSTRSIRNTLEKRLSVLQDQPPPRPEEPLDEDWWDLETEERVEQMVNSSPPADPDEREEVRRLLDLARRCEATRPDAKTEEVVNLMLTLRARENNPNLKFLIFTEFVPTQTMLAEYLEARGFRVVLLNGSMSMEERQKAQTSFSRDAQVMISTEAGGEGLNLQFCHIVINYDMPWNPMRLEQRIGRVDRIGQTHDVQVYNLVFSGTVEERVHEVLLEKLLVILSDLGFDKISDVLDSSEAERTFENLFIHSIINPEKADTYLEDFIASLSERAKQERESLSFFQDDPVLDTIEVQEHLRNPLPALTEQMVANYILSRGGKVGKTISGYDLVWPDGSTQSDVFFDKSASEPSLGTLLTVSDPRVAELLTQSSIVHPEMPMKRIKIPGLPEEVSGIWSLWRLVVSGPSGVRVHAIPYFINDDGRTLRVSARQIWDTLIRGEFIETGVTCTDRSTLDRSREGAENAGREQILERTGIPEIYPVIILRVEGGNV</sequence>
<dbReference type="Pfam" id="PF00176">
    <property type="entry name" value="SNF2-rel_dom"/>
    <property type="match status" value="1"/>
</dbReference>
<dbReference type="InterPro" id="IPR057342">
    <property type="entry name" value="DEXDc_RapA"/>
</dbReference>
<organism evidence="7 8">
    <name type="scientific">Methanoculleus receptaculi</name>
    <dbReference type="NCBI Taxonomy" id="394967"/>
    <lineage>
        <taxon>Archaea</taxon>
        <taxon>Methanobacteriati</taxon>
        <taxon>Methanobacteriota</taxon>
        <taxon>Stenosarchaea group</taxon>
        <taxon>Methanomicrobia</taxon>
        <taxon>Methanomicrobiales</taxon>
        <taxon>Methanomicrobiaceae</taxon>
        <taxon>Methanoculleus</taxon>
    </lineage>
</organism>
<dbReference type="InterPro" id="IPR000330">
    <property type="entry name" value="SNF2_N"/>
</dbReference>
<proteinExistence type="predicted"/>
<evidence type="ECO:0000313" key="7">
    <source>
        <dbReference type="EMBL" id="WOX56784.1"/>
    </source>
</evidence>
<dbReference type="PROSITE" id="PS51192">
    <property type="entry name" value="HELICASE_ATP_BIND_1"/>
    <property type="match status" value="1"/>
</dbReference>
<name>A0AAX4FS72_9EURY</name>
<protein>
    <submittedName>
        <fullName evidence="7">Helicase-related protein</fullName>
    </submittedName>
</protein>
<dbReference type="KEGG" id="mrc:R6Y96_05515"/>
<keyword evidence="2" id="KW-0378">Hydrolase</keyword>
<dbReference type="InterPro" id="IPR027417">
    <property type="entry name" value="P-loop_NTPase"/>
</dbReference>
<evidence type="ECO:0000256" key="3">
    <source>
        <dbReference type="ARBA" id="ARBA00022806"/>
    </source>
</evidence>
<evidence type="ECO:0000256" key="1">
    <source>
        <dbReference type="ARBA" id="ARBA00022741"/>
    </source>
</evidence>